<reference evidence="2" key="2">
    <citation type="submission" date="2020-06" db="EMBL/GenBank/DDBJ databases">
        <title>Helianthus annuus Genome sequencing and assembly Release 2.</title>
        <authorList>
            <person name="Gouzy J."/>
            <person name="Langlade N."/>
            <person name="Munos S."/>
        </authorList>
    </citation>
    <scope>NUCLEOTIDE SEQUENCE</scope>
    <source>
        <tissue evidence="2">Leaves</tissue>
    </source>
</reference>
<keyword evidence="3" id="KW-1185">Reference proteome</keyword>
<dbReference type="Proteomes" id="UP000215914">
    <property type="component" value="Unassembled WGS sequence"/>
</dbReference>
<reference evidence="2" key="1">
    <citation type="journal article" date="2017" name="Nature">
        <title>The sunflower genome provides insights into oil metabolism, flowering and Asterid evolution.</title>
        <authorList>
            <person name="Badouin H."/>
            <person name="Gouzy J."/>
            <person name="Grassa C.J."/>
            <person name="Murat F."/>
            <person name="Staton S.E."/>
            <person name="Cottret L."/>
            <person name="Lelandais-Briere C."/>
            <person name="Owens G.L."/>
            <person name="Carrere S."/>
            <person name="Mayjonade B."/>
            <person name="Legrand L."/>
            <person name="Gill N."/>
            <person name="Kane N.C."/>
            <person name="Bowers J.E."/>
            <person name="Hubner S."/>
            <person name="Bellec A."/>
            <person name="Berard A."/>
            <person name="Berges H."/>
            <person name="Blanchet N."/>
            <person name="Boniface M.C."/>
            <person name="Brunel D."/>
            <person name="Catrice O."/>
            <person name="Chaidir N."/>
            <person name="Claudel C."/>
            <person name="Donnadieu C."/>
            <person name="Faraut T."/>
            <person name="Fievet G."/>
            <person name="Helmstetter N."/>
            <person name="King M."/>
            <person name="Knapp S.J."/>
            <person name="Lai Z."/>
            <person name="Le Paslier M.C."/>
            <person name="Lippi Y."/>
            <person name="Lorenzon L."/>
            <person name="Mandel J.R."/>
            <person name="Marage G."/>
            <person name="Marchand G."/>
            <person name="Marquand E."/>
            <person name="Bret-Mestries E."/>
            <person name="Morien E."/>
            <person name="Nambeesan S."/>
            <person name="Nguyen T."/>
            <person name="Pegot-Espagnet P."/>
            <person name="Pouilly N."/>
            <person name="Raftis F."/>
            <person name="Sallet E."/>
            <person name="Schiex T."/>
            <person name="Thomas J."/>
            <person name="Vandecasteele C."/>
            <person name="Vares D."/>
            <person name="Vear F."/>
            <person name="Vautrin S."/>
            <person name="Crespi M."/>
            <person name="Mangin B."/>
            <person name="Burke J.M."/>
            <person name="Salse J."/>
            <person name="Munos S."/>
            <person name="Vincourt P."/>
            <person name="Rieseberg L.H."/>
            <person name="Langlade N.B."/>
        </authorList>
    </citation>
    <scope>NUCLEOTIDE SEQUENCE</scope>
    <source>
        <tissue evidence="2">Leaves</tissue>
    </source>
</reference>
<protein>
    <submittedName>
        <fullName evidence="2">Uncharacterized protein</fullName>
    </submittedName>
</protein>
<feature type="compositionally biased region" description="Basic and acidic residues" evidence="1">
    <location>
        <begin position="9"/>
        <end position="48"/>
    </location>
</feature>
<organism evidence="2 3">
    <name type="scientific">Helianthus annuus</name>
    <name type="common">Common sunflower</name>
    <dbReference type="NCBI Taxonomy" id="4232"/>
    <lineage>
        <taxon>Eukaryota</taxon>
        <taxon>Viridiplantae</taxon>
        <taxon>Streptophyta</taxon>
        <taxon>Embryophyta</taxon>
        <taxon>Tracheophyta</taxon>
        <taxon>Spermatophyta</taxon>
        <taxon>Magnoliopsida</taxon>
        <taxon>eudicotyledons</taxon>
        <taxon>Gunneridae</taxon>
        <taxon>Pentapetalae</taxon>
        <taxon>asterids</taxon>
        <taxon>campanulids</taxon>
        <taxon>Asterales</taxon>
        <taxon>Asteraceae</taxon>
        <taxon>Asteroideae</taxon>
        <taxon>Heliantheae alliance</taxon>
        <taxon>Heliantheae</taxon>
        <taxon>Helianthus</taxon>
    </lineage>
</organism>
<dbReference type="AlphaFoldDB" id="A0A9K3I6R7"/>
<comment type="caution">
    <text evidence="2">The sequence shown here is derived from an EMBL/GenBank/DDBJ whole genome shotgun (WGS) entry which is preliminary data.</text>
</comment>
<proteinExistence type="predicted"/>
<evidence type="ECO:0000313" key="2">
    <source>
        <dbReference type="EMBL" id="KAF5791100.1"/>
    </source>
</evidence>
<evidence type="ECO:0000256" key="1">
    <source>
        <dbReference type="SAM" id="MobiDB-lite"/>
    </source>
</evidence>
<dbReference type="EMBL" id="MNCJ02000324">
    <property type="protein sequence ID" value="KAF5791100.1"/>
    <property type="molecule type" value="Genomic_DNA"/>
</dbReference>
<feature type="compositionally biased region" description="Basic residues" evidence="1">
    <location>
        <begin position="67"/>
        <end position="78"/>
    </location>
</feature>
<feature type="region of interest" description="Disordered" evidence="1">
    <location>
        <begin position="1"/>
        <end position="84"/>
    </location>
</feature>
<accession>A0A9K3I6R7</accession>
<dbReference type="Gramene" id="mRNA:HanXRQr2_Chr09g0390811">
    <property type="protein sequence ID" value="mRNA:HanXRQr2_Chr09g0390811"/>
    <property type="gene ID" value="HanXRQr2_Chr09g0390811"/>
</dbReference>
<name>A0A9K3I6R7_HELAN</name>
<gene>
    <name evidence="2" type="ORF">HanXRQr2_Chr09g0390811</name>
</gene>
<sequence length="101" mass="11580">MKLLDEDFVADKEDGALPTDDLGRDDSDGSLSEGDKEKPVKKEPKKEPTTSLRLFQVGKEPKGVKMMYRRRKSPRKKQRPECTEESQVLLCFSHNLKQICN</sequence>
<evidence type="ECO:0000313" key="3">
    <source>
        <dbReference type="Proteomes" id="UP000215914"/>
    </source>
</evidence>